<comment type="caution">
    <text evidence="3">The sequence shown here is derived from an EMBL/GenBank/DDBJ whole genome shotgun (WGS) entry which is preliminary data.</text>
</comment>
<dbReference type="Proteomes" id="UP001589707">
    <property type="component" value="Unassembled WGS sequence"/>
</dbReference>
<dbReference type="InterPro" id="IPR003675">
    <property type="entry name" value="Rce1/LyrA-like_dom"/>
</dbReference>
<feature type="transmembrane region" description="Helical" evidence="1">
    <location>
        <begin position="278"/>
        <end position="296"/>
    </location>
</feature>
<feature type="domain" description="CAAX prenyl protease 2/Lysostaphin resistance protein A-like" evidence="2">
    <location>
        <begin position="165"/>
        <end position="254"/>
    </location>
</feature>
<keyword evidence="4" id="KW-1185">Reference proteome</keyword>
<feature type="transmembrane region" description="Helical" evidence="1">
    <location>
        <begin position="36"/>
        <end position="65"/>
    </location>
</feature>
<name>A0ABV5X006_9MICO</name>
<gene>
    <name evidence="3" type="ORF">ACFFN1_05005</name>
</gene>
<feature type="transmembrane region" description="Helical" evidence="1">
    <location>
        <begin position="85"/>
        <end position="105"/>
    </location>
</feature>
<organism evidence="3 4">
    <name type="scientific">Brevibacterium otitidis</name>
    <dbReference type="NCBI Taxonomy" id="53364"/>
    <lineage>
        <taxon>Bacteria</taxon>
        <taxon>Bacillati</taxon>
        <taxon>Actinomycetota</taxon>
        <taxon>Actinomycetes</taxon>
        <taxon>Micrococcales</taxon>
        <taxon>Brevibacteriaceae</taxon>
        <taxon>Brevibacterium</taxon>
    </lineage>
</organism>
<protein>
    <submittedName>
        <fullName evidence="3">Type II CAAX prenyl endopeptidase Rce1 family protein</fullName>
    </submittedName>
</protein>
<accession>A0ABV5X006</accession>
<feature type="transmembrane region" description="Helical" evidence="1">
    <location>
        <begin position="192"/>
        <end position="213"/>
    </location>
</feature>
<feature type="transmembrane region" description="Helical" evidence="1">
    <location>
        <begin position="126"/>
        <end position="148"/>
    </location>
</feature>
<keyword evidence="1" id="KW-1133">Transmembrane helix</keyword>
<evidence type="ECO:0000259" key="2">
    <source>
        <dbReference type="Pfam" id="PF02517"/>
    </source>
</evidence>
<evidence type="ECO:0000313" key="3">
    <source>
        <dbReference type="EMBL" id="MFB9775769.1"/>
    </source>
</evidence>
<dbReference type="Pfam" id="PF02517">
    <property type="entry name" value="Rce1-like"/>
    <property type="match status" value="1"/>
</dbReference>
<keyword evidence="1" id="KW-0472">Membrane</keyword>
<evidence type="ECO:0000256" key="1">
    <source>
        <dbReference type="SAM" id="Phobius"/>
    </source>
</evidence>
<feature type="transmembrane region" description="Helical" evidence="1">
    <location>
        <begin position="219"/>
        <end position="239"/>
    </location>
</feature>
<dbReference type="RefSeq" id="WP_376839184.1">
    <property type="nucleotide sequence ID" value="NZ_JBHMAU010000038.1"/>
</dbReference>
<sequence length="322" mass="35420">MRKVYQPPYFDPAKTPVFRYYRMAETYPGIRWWRPLLVGALTLALFLIFTGIIFVPVVLITESLIPALLEPLFDDNFARRMTDPAVLFFIVLWTVACIPACLLAMKFSGRPVGTLFSVEGRFRWKLFARCILLAAAITVPITSLLLIFDPVAQDHFHWPDRGSATLLLATLLLIPLQAAGEEMVCRGILGQMVGSWLAYPVWPILLPVPLLLLGSGYTFVSQVDIVIFALGAGFVTWATGGLEAAIALHIVLNILFYSMAAFNLLLPNSLDGGSLTQLLVSTLIVVIYSTLVVTHHDAVKYPNHARAQPGALDGRLVVPGGM</sequence>
<feature type="transmembrane region" description="Helical" evidence="1">
    <location>
        <begin position="246"/>
        <end position="266"/>
    </location>
</feature>
<keyword evidence="1" id="KW-0812">Transmembrane</keyword>
<proteinExistence type="predicted"/>
<reference evidence="3 4" key="1">
    <citation type="submission" date="2024-09" db="EMBL/GenBank/DDBJ databases">
        <authorList>
            <person name="Sun Q."/>
            <person name="Mori K."/>
        </authorList>
    </citation>
    <scope>NUCLEOTIDE SEQUENCE [LARGE SCALE GENOMIC DNA]</scope>
    <source>
        <strain evidence="3 4">JCM 11683</strain>
    </source>
</reference>
<dbReference type="EMBL" id="JBHMAU010000038">
    <property type="protein sequence ID" value="MFB9775769.1"/>
    <property type="molecule type" value="Genomic_DNA"/>
</dbReference>
<evidence type="ECO:0000313" key="4">
    <source>
        <dbReference type="Proteomes" id="UP001589707"/>
    </source>
</evidence>
<feature type="transmembrane region" description="Helical" evidence="1">
    <location>
        <begin position="163"/>
        <end position="180"/>
    </location>
</feature>